<evidence type="ECO:0000256" key="3">
    <source>
        <dbReference type="ARBA" id="ARBA00022946"/>
    </source>
</evidence>
<name>W9RJ96_9ROSA</name>
<keyword evidence="5" id="KW-1185">Reference proteome</keyword>
<sequence>MSKNTDPHSFTVSYLQKSGGLSEKSAISASQKLLIETPEKADSVLELMRTHGLTQTHIANIIGNRPGLLLADLEGNLRPNMELLKSFGVSGNILGKMLSKESRFLERDLLGTVEFFRAQRFSDEQITSMLKKRPKLFTFNVNTNFRPKLEFFRSLGLTDEDVAKILSWEPSILERSLEKQIIPSVQVFRRVLGTGFDVLKAIKSFYFILEYDLENTLVPNVSTLKSHGVSETLILKMFMMQPRSLLLNPCRFSEVLAEVVKLEFDPNNLLFVLAVRVMATVSKTLWEQKLESFISFGLSRDEVYLAFRLHPLCMLVSEKKIKKLMNFFTHKLNIEPSIISRRPRILRYSLEKRIIPRSSMLQLLMSKGLIKEDFTMISLLSYLAMNEKNFMARWVRKYQNVLPDVVKAHRGEIEFRGLPVILGA</sequence>
<evidence type="ECO:0000256" key="1">
    <source>
        <dbReference type="ARBA" id="ARBA00007692"/>
    </source>
</evidence>
<dbReference type="PANTHER" id="PTHR13068">
    <property type="entry name" value="CGI-12 PROTEIN-RELATED"/>
    <property type="match status" value="1"/>
</dbReference>
<dbReference type="GO" id="GO:0003676">
    <property type="term" value="F:nucleic acid binding"/>
    <property type="evidence" value="ECO:0007669"/>
    <property type="project" value="InterPro"/>
</dbReference>
<comment type="similarity">
    <text evidence="1">Belongs to the mTERF family.</text>
</comment>
<gene>
    <name evidence="4" type="ORF">L484_002677</name>
</gene>
<dbReference type="InterPro" id="IPR038538">
    <property type="entry name" value="MTERF_sf"/>
</dbReference>
<keyword evidence="2" id="KW-0804">Transcription</keyword>
<organism evidence="4 5">
    <name type="scientific">Morus notabilis</name>
    <dbReference type="NCBI Taxonomy" id="981085"/>
    <lineage>
        <taxon>Eukaryota</taxon>
        <taxon>Viridiplantae</taxon>
        <taxon>Streptophyta</taxon>
        <taxon>Embryophyta</taxon>
        <taxon>Tracheophyta</taxon>
        <taxon>Spermatophyta</taxon>
        <taxon>Magnoliopsida</taxon>
        <taxon>eudicotyledons</taxon>
        <taxon>Gunneridae</taxon>
        <taxon>Pentapetalae</taxon>
        <taxon>rosids</taxon>
        <taxon>fabids</taxon>
        <taxon>Rosales</taxon>
        <taxon>Moraceae</taxon>
        <taxon>Moreae</taxon>
        <taxon>Morus</taxon>
    </lineage>
</organism>
<proteinExistence type="inferred from homology"/>
<dbReference type="Pfam" id="PF02536">
    <property type="entry name" value="mTERF"/>
    <property type="match status" value="1"/>
</dbReference>
<evidence type="ECO:0000313" key="5">
    <source>
        <dbReference type="Proteomes" id="UP000030645"/>
    </source>
</evidence>
<dbReference type="Proteomes" id="UP000030645">
    <property type="component" value="Unassembled WGS sequence"/>
</dbReference>
<evidence type="ECO:0000313" key="4">
    <source>
        <dbReference type="EMBL" id="EXB94316.1"/>
    </source>
</evidence>
<evidence type="ECO:0000256" key="2">
    <source>
        <dbReference type="ARBA" id="ARBA00022472"/>
    </source>
</evidence>
<dbReference type="PANTHER" id="PTHR13068:SF120">
    <property type="entry name" value="TRANSCRIPTION TERMINATION FACTOR MTERF2, CHLOROPLASTIC-LIKE ISOFORM X1"/>
    <property type="match status" value="1"/>
</dbReference>
<evidence type="ECO:0008006" key="6">
    <source>
        <dbReference type="Google" id="ProtNLM"/>
    </source>
</evidence>
<dbReference type="OrthoDB" id="637682at2759"/>
<dbReference type="AlphaFoldDB" id="W9RJ96"/>
<dbReference type="eggNOG" id="KOG1267">
    <property type="taxonomic scope" value="Eukaryota"/>
</dbReference>
<keyword evidence="3" id="KW-0809">Transit peptide</keyword>
<dbReference type="KEGG" id="mnt:21386238"/>
<dbReference type="EMBL" id="KE345144">
    <property type="protein sequence ID" value="EXB94316.1"/>
    <property type="molecule type" value="Genomic_DNA"/>
</dbReference>
<protein>
    <recommendedName>
        <fullName evidence="6">mTERF domain-containing protein 1</fullName>
    </recommendedName>
</protein>
<accession>W9RJ96</accession>
<keyword evidence="2" id="KW-0805">Transcription regulation</keyword>
<reference evidence="5" key="1">
    <citation type="submission" date="2013-01" db="EMBL/GenBank/DDBJ databases">
        <title>Draft Genome Sequence of a Mulberry Tree, Morus notabilis C.K. Schneid.</title>
        <authorList>
            <person name="He N."/>
            <person name="Zhao S."/>
        </authorList>
    </citation>
    <scope>NUCLEOTIDE SEQUENCE</scope>
</reference>
<keyword evidence="2" id="KW-0806">Transcription termination</keyword>
<dbReference type="Gene3D" id="1.25.70.10">
    <property type="entry name" value="Transcription termination factor 3, mitochondrial"/>
    <property type="match status" value="3"/>
</dbReference>
<dbReference type="SMART" id="SM00733">
    <property type="entry name" value="Mterf"/>
    <property type="match status" value="8"/>
</dbReference>
<dbReference type="GO" id="GO:0006353">
    <property type="term" value="P:DNA-templated transcription termination"/>
    <property type="evidence" value="ECO:0007669"/>
    <property type="project" value="UniProtKB-KW"/>
</dbReference>
<dbReference type="InterPro" id="IPR003690">
    <property type="entry name" value="MTERF"/>
</dbReference>
<dbReference type="FunFam" id="1.25.70.10:FF:000001">
    <property type="entry name" value="Mitochondrial transcription termination factor-like"/>
    <property type="match status" value="1"/>
</dbReference>